<dbReference type="RefSeq" id="WP_016572545.1">
    <property type="nucleotide sequence ID" value="NZ_BHXC01000007.1"/>
</dbReference>
<dbReference type="PRINTS" id="PR00040">
    <property type="entry name" value="HTHMERR"/>
</dbReference>
<protein>
    <submittedName>
        <fullName evidence="5">MerR family transcriptional regulator</fullName>
    </submittedName>
</protein>
<dbReference type="CDD" id="cd01282">
    <property type="entry name" value="HTH_MerR-like_sg3"/>
    <property type="match status" value="1"/>
</dbReference>
<dbReference type="SMART" id="SM00422">
    <property type="entry name" value="HTH_MERR"/>
    <property type="match status" value="1"/>
</dbReference>
<dbReference type="PANTHER" id="PTHR30204">
    <property type="entry name" value="REDOX-CYCLING DRUG-SENSING TRANSCRIPTIONAL ACTIVATOR SOXR"/>
    <property type="match status" value="1"/>
</dbReference>
<dbReference type="GO" id="GO:0003677">
    <property type="term" value="F:DNA binding"/>
    <property type="evidence" value="ECO:0007669"/>
    <property type="project" value="UniProtKB-KW"/>
</dbReference>
<dbReference type="PROSITE" id="PS50937">
    <property type="entry name" value="HTH_MERR_2"/>
    <property type="match status" value="1"/>
</dbReference>
<reference evidence="5 6" key="1">
    <citation type="journal article" date="2019" name="Microbiol. Resour. Announc.">
        <title>Draft Genome Sequence of the Most Traditional epsilon-Poly-l-Lysine Producer, Streptomyces albulus NBRC14147.</title>
        <authorList>
            <person name="Yamanaka K."/>
            <person name="Hamano Y."/>
        </authorList>
    </citation>
    <scope>NUCLEOTIDE SEQUENCE [LARGE SCALE GENOMIC DNA]</scope>
    <source>
        <strain evidence="5 6">NBRC 14147</strain>
    </source>
</reference>
<gene>
    <name evidence="5" type="ORF">SALB_08351</name>
</gene>
<dbReference type="Pfam" id="PF13411">
    <property type="entry name" value="MerR_1"/>
    <property type="match status" value="1"/>
</dbReference>
<proteinExistence type="predicted"/>
<keyword evidence="3" id="KW-0804">Transcription</keyword>
<dbReference type="PROSITE" id="PS00552">
    <property type="entry name" value="HTH_MERR_1"/>
    <property type="match status" value="1"/>
</dbReference>
<dbReference type="InterPro" id="IPR009061">
    <property type="entry name" value="DNA-bd_dom_put_sf"/>
</dbReference>
<dbReference type="AlphaFoldDB" id="A0A401RD55"/>
<comment type="caution">
    <text evidence="5">The sequence shown here is derived from an EMBL/GenBank/DDBJ whole genome shotgun (WGS) entry which is preliminary data.</text>
</comment>
<dbReference type="GO" id="GO:0003700">
    <property type="term" value="F:DNA-binding transcription factor activity"/>
    <property type="evidence" value="ECO:0007669"/>
    <property type="project" value="InterPro"/>
</dbReference>
<dbReference type="InterPro" id="IPR000551">
    <property type="entry name" value="MerR-type_HTH_dom"/>
</dbReference>
<dbReference type="PANTHER" id="PTHR30204:SF94">
    <property type="entry name" value="HEAVY METAL-DEPENDENT TRANSCRIPTIONAL REGULATOR HI_0293-RELATED"/>
    <property type="match status" value="1"/>
</dbReference>
<accession>A0A401RD55</accession>
<feature type="domain" description="HTH merR-type" evidence="4">
    <location>
        <begin position="1"/>
        <end position="68"/>
    </location>
</feature>
<name>A0A401RD55_STRNR</name>
<dbReference type="SUPFAM" id="SSF46955">
    <property type="entry name" value="Putative DNA-binding domain"/>
    <property type="match status" value="1"/>
</dbReference>
<sequence length="132" mass="15040">MRIGELAERAGVSTRSLRYYEAQGLLRARRAANGYRDYGNEDLRIVREIRSLLDLGFGLEEIRPFVECLRDGHETGDRCADSIAVYRHKIAELDACIAHLSEVRQRVSGQLQRAIEVRTTDPRCEFSPCVSE</sequence>
<evidence type="ECO:0000313" key="5">
    <source>
        <dbReference type="EMBL" id="GCB95545.1"/>
    </source>
</evidence>
<keyword evidence="2" id="KW-0238">DNA-binding</keyword>
<dbReference type="Gene3D" id="1.10.1660.10">
    <property type="match status" value="1"/>
</dbReference>
<evidence type="ECO:0000259" key="4">
    <source>
        <dbReference type="PROSITE" id="PS50937"/>
    </source>
</evidence>
<evidence type="ECO:0000256" key="1">
    <source>
        <dbReference type="ARBA" id="ARBA00023015"/>
    </source>
</evidence>
<evidence type="ECO:0000256" key="2">
    <source>
        <dbReference type="ARBA" id="ARBA00023125"/>
    </source>
</evidence>
<dbReference type="EMBL" id="BHXC01000007">
    <property type="protein sequence ID" value="GCB95545.1"/>
    <property type="molecule type" value="Genomic_DNA"/>
</dbReference>
<dbReference type="Proteomes" id="UP000288351">
    <property type="component" value="Unassembled WGS sequence"/>
</dbReference>
<dbReference type="InterPro" id="IPR047057">
    <property type="entry name" value="MerR_fam"/>
</dbReference>
<organism evidence="5 6">
    <name type="scientific">Streptomyces noursei</name>
    <name type="common">Streptomyces albulus</name>
    <dbReference type="NCBI Taxonomy" id="1971"/>
    <lineage>
        <taxon>Bacteria</taxon>
        <taxon>Bacillati</taxon>
        <taxon>Actinomycetota</taxon>
        <taxon>Actinomycetes</taxon>
        <taxon>Kitasatosporales</taxon>
        <taxon>Streptomycetaceae</taxon>
        <taxon>Streptomyces</taxon>
    </lineage>
</organism>
<evidence type="ECO:0000256" key="3">
    <source>
        <dbReference type="ARBA" id="ARBA00023163"/>
    </source>
</evidence>
<evidence type="ECO:0000313" key="6">
    <source>
        <dbReference type="Proteomes" id="UP000288351"/>
    </source>
</evidence>
<keyword evidence="1" id="KW-0805">Transcription regulation</keyword>